<sequence>MQPPSAPVCALMFGWMKRRDAGAAGWWMARCWLAVAPAVALIRPIDLTVMCAKCGCCSMGRHRQRSSACASMLVFARRTSAMQLDRIDYALAEGGQRRLLLNGFSQAFQPGRFACITGPSGTGKTTILALLAGVVQPDGGRVLDGATAISALSAPARAAWRRASVGLVFQTCRLIDVLTVADHMALVARLRRQPEAQGAGHRLLAQFGLASKLGQRPGQLSGGEKQRVALAQALAARPRVVLADEPTAALDRANAAAVAAALRRYAETSAAVVIAVSHDQVMIDAAHDEVRLMK</sequence>
<dbReference type="PROSITE" id="PS00211">
    <property type="entry name" value="ABC_TRANSPORTER_1"/>
    <property type="match status" value="1"/>
</dbReference>
<keyword evidence="2" id="KW-0067">ATP-binding</keyword>
<dbReference type="AlphaFoldDB" id="A0A255Y3X9"/>
<gene>
    <name evidence="4" type="ORF">CHU93_16800</name>
</gene>
<dbReference type="PANTHER" id="PTHR24220">
    <property type="entry name" value="IMPORT ATP-BINDING PROTEIN"/>
    <property type="match status" value="1"/>
</dbReference>
<evidence type="ECO:0000259" key="3">
    <source>
        <dbReference type="PROSITE" id="PS50893"/>
    </source>
</evidence>
<protein>
    <recommendedName>
        <fullName evidence="3">ABC transporter domain-containing protein</fullName>
    </recommendedName>
</protein>
<dbReference type="EMBL" id="NOXT01000128">
    <property type="protein sequence ID" value="OYQ23851.1"/>
    <property type="molecule type" value="Genomic_DNA"/>
</dbReference>
<dbReference type="GO" id="GO:0005886">
    <property type="term" value="C:plasma membrane"/>
    <property type="evidence" value="ECO:0007669"/>
    <property type="project" value="TreeGrafter"/>
</dbReference>
<accession>A0A255Y3X9</accession>
<dbReference type="GO" id="GO:0022857">
    <property type="term" value="F:transmembrane transporter activity"/>
    <property type="evidence" value="ECO:0007669"/>
    <property type="project" value="TreeGrafter"/>
</dbReference>
<dbReference type="Pfam" id="PF00005">
    <property type="entry name" value="ABC_tran"/>
    <property type="match status" value="1"/>
</dbReference>
<evidence type="ECO:0000313" key="4">
    <source>
        <dbReference type="EMBL" id="OYQ23851.1"/>
    </source>
</evidence>
<dbReference type="SMART" id="SM00382">
    <property type="entry name" value="AAA"/>
    <property type="match status" value="1"/>
</dbReference>
<dbReference type="InterPro" id="IPR017871">
    <property type="entry name" value="ABC_transporter-like_CS"/>
</dbReference>
<dbReference type="PROSITE" id="PS50893">
    <property type="entry name" value="ABC_TRANSPORTER_2"/>
    <property type="match status" value="1"/>
</dbReference>
<evidence type="ECO:0000256" key="1">
    <source>
        <dbReference type="ARBA" id="ARBA00022741"/>
    </source>
</evidence>
<name>A0A255Y3X9_9SPHN</name>
<dbReference type="Gene3D" id="3.40.50.300">
    <property type="entry name" value="P-loop containing nucleotide triphosphate hydrolases"/>
    <property type="match status" value="1"/>
</dbReference>
<organism evidence="4 5">
    <name type="scientific">Sandarakinorhabdus cyanobacteriorum</name>
    <dbReference type="NCBI Taxonomy" id="1981098"/>
    <lineage>
        <taxon>Bacteria</taxon>
        <taxon>Pseudomonadati</taxon>
        <taxon>Pseudomonadota</taxon>
        <taxon>Alphaproteobacteria</taxon>
        <taxon>Sphingomonadales</taxon>
        <taxon>Sphingosinicellaceae</taxon>
        <taxon>Sandarakinorhabdus</taxon>
    </lineage>
</organism>
<dbReference type="GO" id="GO:0005524">
    <property type="term" value="F:ATP binding"/>
    <property type="evidence" value="ECO:0007669"/>
    <property type="project" value="UniProtKB-KW"/>
</dbReference>
<comment type="caution">
    <text evidence="4">The sequence shown here is derived from an EMBL/GenBank/DDBJ whole genome shotgun (WGS) entry which is preliminary data.</text>
</comment>
<dbReference type="SUPFAM" id="SSF52540">
    <property type="entry name" value="P-loop containing nucleoside triphosphate hydrolases"/>
    <property type="match status" value="1"/>
</dbReference>
<dbReference type="InterPro" id="IPR027417">
    <property type="entry name" value="P-loop_NTPase"/>
</dbReference>
<dbReference type="Proteomes" id="UP000216991">
    <property type="component" value="Unassembled WGS sequence"/>
</dbReference>
<feature type="domain" description="ABC transporter" evidence="3">
    <location>
        <begin position="82"/>
        <end position="294"/>
    </location>
</feature>
<dbReference type="InterPro" id="IPR003593">
    <property type="entry name" value="AAA+_ATPase"/>
</dbReference>
<dbReference type="GO" id="GO:0016887">
    <property type="term" value="F:ATP hydrolysis activity"/>
    <property type="evidence" value="ECO:0007669"/>
    <property type="project" value="InterPro"/>
</dbReference>
<dbReference type="InterPro" id="IPR003439">
    <property type="entry name" value="ABC_transporter-like_ATP-bd"/>
</dbReference>
<dbReference type="OrthoDB" id="9786950at2"/>
<evidence type="ECO:0000313" key="5">
    <source>
        <dbReference type="Proteomes" id="UP000216991"/>
    </source>
</evidence>
<keyword evidence="1" id="KW-0547">Nucleotide-binding</keyword>
<proteinExistence type="predicted"/>
<keyword evidence="5" id="KW-1185">Reference proteome</keyword>
<dbReference type="InterPro" id="IPR015854">
    <property type="entry name" value="ABC_transpr_LolD-like"/>
</dbReference>
<reference evidence="4 5" key="1">
    <citation type="submission" date="2017-07" db="EMBL/GenBank/DDBJ databases">
        <title>Sandarakinorhabdus cyanobacteriorum sp. nov., a novel bacterium isolated from cyanobacterial aggregates in a eutrophic lake.</title>
        <authorList>
            <person name="Cai H."/>
        </authorList>
    </citation>
    <scope>NUCLEOTIDE SEQUENCE [LARGE SCALE GENOMIC DNA]</scope>
    <source>
        <strain evidence="4 5">TH057</strain>
    </source>
</reference>
<dbReference type="PANTHER" id="PTHR24220:SF685">
    <property type="entry name" value="ABC TRANSPORTER RELATED"/>
    <property type="match status" value="1"/>
</dbReference>
<evidence type="ECO:0000256" key="2">
    <source>
        <dbReference type="ARBA" id="ARBA00022840"/>
    </source>
</evidence>